<keyword evidence="2" id="KW-1185">Reference proteome</keyword>
<dbReference type="Gene3D" id="3.40.50.150">
    <property type="entry name" value="Vaccinia Virus protein VP39"/>
    <property type="match status" value="1"/>
</dbReference>
<dbReference type="GO" id="GO:0008168">
    <property type="term" value="F:methyltransferase activity"/>
    <property type="evidence" value="ECO:0007669"/>
    <property type="project" value="UniProtKB-KW"/>
</dbReference>
<evidence type="ECO:0000313" key="2">
    <source>
        <dbReference type="Proteomes" id="UP001597387"/>
    </source>
</evidence>
<dbReference type="RefSeq" id="WP_255905362.1">
    <property type="nucleotide sequence ID" value="NZ_JAFMZO010000005.1"/>
</dbReference>
<dbReference type="PANTHER" id="PTHR40036:SF1">
    <property type="entry name" value="MACROCIN O-METHYLTRANSFERASE"/>
    <property type="match status" value="1"/>
</dbReference>
<comment type="caution">
    <text evidence="1">The sequence shown here is derived from an EMBL/GenBank/DDBJ whole genome shotgun (WGS) entry which is preliminary data.</text>
</comment>
<keyword evidence="1" id="KW-0808">Transferase</keyword>
<dbReference type="PANTHER" id="PTHR40036">
    <property type="entry name" value="MACROCIN O-METHYLTRANSFERASE"/>
    <property type="match status" value="1"/>
</dbReference>
<dbReference type="InterPro" id="IPR029063">
    <property type="entry name" value="SAM-dependent_MTases_sf"/>
</dbReference>
<organism evidence="1 2">
    <name type="scientific">Paradesertivirga mongoliensis</name>
    <dbReference type="NCBI Taxonomy" id="2100740"/>
    <lineage>
        <taxon>Bacteria</taxon>
        <taxon>Pseudomonadati</taxon>
        <taxon>Bacteroidota</taxon>
        <taxon>Sphingobacteriia</taxon>
        <taxon>Sphingobacteriales</taxon>
        <taxon>Sphingobacteriaceae</taxon>
        <taxon>Paradesertivirga</taxon>
    </lineage>
</organism>
<proteinExistence type="predicted"/>
<accession>A0ABW4ZHE6</accession>
<gene>
    <name evidence="1" type="ORF">ACFSJU_01360</name>
</gene>
<reference evidence="2" key="1">
    <citation type="journal article" date="2019" name="Int. J. Syst. Evol. Microbiol.">
        <title>The Global Catalogue of Microorganisms (GCM) 10K type strain sequencing project: providing services to taxonomists for standard genome sequencing and annotation.</title>
        <authorList>
            <consortium name="The Broad Institute Genomics Platform"/>
            <consortium name="The Broad Institute Genome Sequencing Center for Infectious Disease"/>
            <person name="Wu L."/>
            <person name="Ma J."/>
        </authorList>
    </citation>
    <scope>NUCLEOTIDE SEQUENCE [LARGE SCALE GENOMIC DNA]</scope>
    <source>
        <strain evidence="2">KCTC 42217</strain>
    </source>
</reference>
<dbReference type="Pfam" id="PF05711">
    <property type="entry name" value="TylF"/>
    <property type="match status" value="1"/>
</dbReference>
<keyword evidence="1" id="KW-0489">Methyltransferase</keyword>
<sequence length="240" mass="27838">MNLNDYIVLKKSELTYAQDLLYTFHNTDFLNDPLFIESYNLGKATHESYPYSTEIYWRIHVLCWAADYAKSLPGDFIDCGVDTGFFARAIVNFTDFNTLNKKYYLLDTFQGMDERYCGPKDIERNEWLHYKDHKDLHQKVIHTFKDFNVKVIKGPVPDTLSQVDTDSISFLSLDMNCALPEYEALKFLWDKIVPGGIVVMDDYAYRGCEDQKQILDKFAAEVNTKILSLPTCQGLLIKTQ</sequence>
<name>A0ABW4ZHE6_9SPHI</name>
<dbReference type="SUPFAM" id="SSF53335">
    <property type="entry name" value="S-adenosyl-L-methionine-dependent methyltransferases"/>
    <property type="match status" value="1"/>
</dbReference>
<dbReference type="GO" id="GO:0032259">
    <property type="term" value="P:methylation"/>
    <property type="evidence" value="ECO:0007669"/>
    <property type="project" value="UniProtKB-KW"/>
</dbReference>
<evidence type="ECO:0000313" key="1">
    <source>
        <dbReference type="EMBL" id="MFD2161022.1"/>
    </source>
</evidence>
<dbReference type="EMBL" id="JBHUHZ010000001">
    <property type="protein sequence ID" value="MFD2161022.1"/>
    <property type="molecule type" value="Genomic_DNA"/>
</dbReference>
<dbReference type="Proteomes" id="UP001597387">
    <property type="component" value="Unassembled WGS sequence"/>
</dbReference>
<protein>
    <submittedName>
        <fullName evidence="1">TylF/MycF/NovP-related O-methyltransferase</fullName>
        <ecNumber evidence="1">2.1.1.-</ecNumber>
    </submittedName>
</protein>
<dbReference type="InterPro" id="IPR008884">
    <property type="entry name" value="TylF_MeTrfase"/>
</dbReference>
<dbReference type="EC" id="2.1.1.-" evidence="1"/>